<comment type="subcellular location">
    <subcellularLocation>
        <location evidence="1">Endomembrane system</location>
        <topology evidence="1">Multi-pass membrane protein</topology>
    </subcellularLocation>
</comment>
<reference evidence="7" key="1">
    <citation type="submission" date="2016-10" db="EMBL/GenBank/DDBJ databases">
        <title>Sequence of Gallionella enrichment culture.</title>
        <authorList>
            <person name="Poehlein A."/>
            <person name="Muehling M."/>
            <person name="Daniel R."/>
        </authorList>
    </citation>
    <scope>NUCLEOTIDE SEQUENCE</scope>
</reference>
<dbReference type="Pfam" id="PF13564">
    <property type="entry name" value="DoxX_2"/>
    <property type="match status" value="1"/>
</dbReference>
<comment type="caution">
    <text evidence="7">The sequence shown here is derived from an EMBL/GenBank/DDBJ whole genome shotgun (WGS) entry which is preliminary data.</text>
</comment>
<keyword evidence="3 6" id="KW-1133">Transmembrane helix</keyword>
<feature type="transmembrane region" description="Helical" evidence="6">
    <location>
        <begin position="111"/>
        <end position="130"/>
    </location>
</feature>
<feature type="transmembrane region" description="Helical" evidence="6">
    <location>
        <begin position="85"/>
        <end position="105"/>
    </location>
</feature>
<dbReference type="Gene3D" id="1.20.120.1630">
    <property type="match status" value="1"/>
</dbReference>
<gene>
    <name evidence="7" type="ORF">GALL_376680</name>
</gene>
<accession>A0A1J5QAB8</accession>
<feature type="transmembrane region" description="Helical" evidence="6">
    <location>
        <begin position="19"/>
        <end position="41"/>
    </location>
</feature>
<evidence type="ECO:0000256" key="5">
    <source>
        <dbReference type="SAM" id="MobiDB-lite"/>
    </source>
</evidence>
<dbReference type="AlphaFoldDB" id="A0A1J5QAB8"/>
<evidence type="ECO:0000256" key="3">
    <source>
        <dbReference type="ARBA" id="ARBA00022989"/>
    </source>
</evidence>
<feature type="transmembrane region" description="Helical" evidence="6">
    <location>
        <begin position="53"/>
        <end position="73"/>
    </location>
</feature>
<dbReference type="Pfam" id="PF04191">
    <property type="entry name" value="PEMT"/>
    <property type="match status" value="1"/>
</dbReference>
<dbReference type="EMBL" id="MLJW01001042">
    <property type="protein sequence ID" value="OIQ80577.1"/>
    <property type="molecule type" value="Genomic_DNA"/>
</dbReference>
<keyword evidence="4 6" id="KW-0472">Membrane</keyword>
<sequence>MTATQLVAPVKGHSRRRAIAYWTATVLLVTESLVGGTYDLFRLDPFFAMLAPLGYPAYLATILGSAKILAGLTLSLPRLPRLKEWAYAGILINMLGAAASQIAVGNGPGDYVPPLVFAVIALTSWAYRPGSRRLSAPTVQPTGGAAMGRSAAVITSAGWFVVTGGVGAVLVPWWLTGWLLRRPLPYWSVAEAVGVVLILAGLVVAARVFIAFVRAGGTPMPGAMTGHLVVTGFNRYVRNPIYLAAMTIFIGEALLFGQLSMLVYAFAVWAGAAAFVRWYEEPALATRFGADFEAYRRAVPAWRPRLRPWTPADPAHPADRNDGAGASSTG</sequence>
<feature type="transmembrane region" description="Helical" evidence="6">
    <location>
        <begin position="195"/>
        <end position="215"/>
    </location>
</feature>
<feature type="region of interest" description="Disordered" evidence="5">
    <location>
        <begin position="308"/>
        <end position="330"/>
    </location>
</feature>
<evidence type="ECO:0000313" key="7">
    <source>
        <dbReference type="EMBL" id="OIQ80577.1"/>
    </source>
</evidence>
<dbReference type="InterPro" id="IPR007318">
    <property type="entry name" value="Phopholipid_MeTrfase"/>
</dbReference>
<name>A0A1J5QAB8_9ZZZZ</name>
<evidence type="ECO:0000256" key="2">
    <source>
        <dbReference type="ARBA" id="ARBA00022692"/>
    </source>
</evidence>
<evidence type="ECO:0000256" key="1">
    <source>
        <dbReference type="ARBA" id="ARBA00004127"/>
    </source>
</evidence>
<evidence type="ECO:0000256" key="6">
    <source>
        <dbReference type="SAM" id="Phobius"/>
    </source>
</evidence>
<organism evidence="7">
    <name type="scientific">mine drainage metagenome</name>
    <dbReference type="NCBI Taxonomy" id="410659"/>
    <lineage>
        <taxon>unclassified sequences</taxon>
        <taxon>metagenomes</taxon>
        <taxon>ecological metagenomes</taxon>
    </lineage>
</organism>
<proteinExistence type="predicted"/>
<feature type="transmembrane region" description="Helical" evidence="6">
    <location>
        <begin position="151"/>
        <end position="175"/>
    </location>
</feature>
<dbReference type="GO" id="GO:0012505">
    <property type="term" value="C:endomembrane system"/>
    <property type="evidence" value="ECO:0007669"/>
    <property type="project" value="UniProtKB-SubCell"/>
</dbReference>
<protein>
    <submittedName>
        <fullName evidence="7">Uncharacterized protein</fullName>
    </submittedName>
</protein>
<dbReference type="InterPro" id="IPR032808">
    <property type="entry name" value="DoxX"/>
</dbReference>
<evidence type="ECO:0000256" key="4">
    <source>
        <dbReference type="ARBA" id="ARBA00023136"/>
    </source>
</evidence>
<keyword evidence="2 6" id="KW-0812">Transmembrane</keyword>